<reference evidence="1 2" key="1">
    <citation type="journal article" date="2001" name="Nature">
        <title>Genome sequence of enterohaemorrhagic Escherichia coli O157:H7.</title>
        <authorList>
            <person name="Perna N.T."/>
            <person name="Plunkett G.III."/>
            <person name="Burland V."/>
            <person name="Mau B."/>
            <person name="Glasner J.D."/>
            <person name="Rose D.J."/>
            <person name="Mayhew G.F."/>
            <person name="Evans P.S."/>
            <person name="Gregor J."/>
            <person name="Kirkpatrick H.A."/>
            <person name="Posfai G."/>
            <person name="Hackett J."/>
            <person name="Klink S."/>
            <person name="Boutin A."/>
            <person name="Shao Y."/>
            <person name="Miller L."/>
            <person name="Grotbeck E.J."/>
            <person name="Davis N.W."/>
            <person name="Lim A."/>
            <person name="Dimalanta E."/>
            <person name="Potamousis K."/>
            <person name="Apodaca J."/>
            <person name="Anantharaman T.S."/>
            <person name="Lin J."/>
            <person name="Yen G."/>
            <person name="Schwartz D.C."/>
            <person name="Welch R.A."/>
            <person name="Blattner F.R."/>
        </authorList>
    </citation>
    <scope>NUCLEOTIDE SEQUENCE [LARGE SCALE GENOMIC DNA]</scope>
    <source>
        <strain evidence="2">O157:H7 / EDL933 / ATCC 700927 / EHEC</strain>
    </source>
</reference>
<evidence type="ECO:0000313" key="1">
    <source>
        <dbReference type="EMBL" id="AAG56126.1"/>
    </source>
</evidence>
<sequence length="35" mass="4082">MEDGLDYTHCIVRNSYPLKAGYSKQDVDYKNVINM</sequence>
<dbReference type="AlphaFoldDB" id="Q8X4F4"/>
<evidence type="ECO:0000313" key="2">
    <source>
        <dbReference type="Proteomes" id="UP000002519"/>
    </source>
</evidence>
<organism evidence="1 2">
    <name type="scientific">Escherichia coli O157:H7</name>
    <dbReference type="NCBI Taxonomy" id="83334"/>
    <lineage>
        <taxon>Bacteria</taxon>
        <taxon>Pseudomonadati</taxon>
        <taxon>Pseudomonadota</taxon>
        <taxon>Gammaproteobacteria</taxon>
        <taxon>Enterobacterales</taxon>
        <taxon>Enterobacteriaceae</taxon>
        <taxon>Escherichia</taxon>
    </lineage>
</organism>
<dbReference type="EMBL" id="AE005174">
    <property type="protein sequence ID" value="AAG56126.1"/>
    <property type="molecule type" value="Genomic_DNA"/>
</dbReference>
<protein>
    <submittedName>
        <fullName evidence="1">Uncharacterized protein</fullName>
    </submittedName>
</protein>
<name>Q8X4F4_ECO57</name>
<accession>Q8X4F4</accession>
<gene>
    <name evidence="1" type="ordered locus">Z2052</name>
</gene>
<dbReference type="KEGG" id="ece:Z2052"/>
<proteinExistence type="predicted"/>
<dbReference type="Proteomes" id="UP000002519">
    <property type="component" value="Chromosome"/>
</dbReference>
<dbReference type="PIR" id="B85708">
    <property type="entry name" value="B85708"/>
</dbReference>